<organism evidence="2">
    <name type="scientific">marine sediment metagenome</name>
    <dbReference type="NCBI Taxonomy" id="412755"/>
    <lineage>
        <taxon>unclassified sequences</taxon>
        <taxon>metagenomes</taxon>
        <taxon>ecological metagenomes</taxon>
    </lineage>
</organism>
<sequence>MKVLLEDDPAAIRRVKREWMNLVMESSSCWVFSTPQWADAWLDAFKDNHKFGLALAYDGKDLIGILPVLLDYSDWKFLFSRRLTPVNGMRGDYFSPIIKKGMEHETTIKLICKIFVHFRKKGVIVFPHIPIDHPCFLIIKNYFKDNDISWVEVPTICPRLIFLSSYDATEKSFKASHRGDIRRQKRRLGKLGELSLVKITDPSEAKRYLDEFVQVYDMRWRTTGHRSIFQDNRVIKFYENLIDNLINSYLNFSLLKVGEEVVSYHFGFQFGEWLYWYKPTYKLKYQNMSPSKIHLSMLVEEGISNGLRGLDLLSGDEEYKSQWANERYKTMTFIGAFNSLNIGYHFNIKVKKWLKGKGQ</sequence>
<dbReference type="AlphaFoldDB" id="A0A0F9FT13"/>
<protein>
    <recommendedName>
        <fullName evidence="1">BioF2-like acetyltransferase domain-containing protein</fullName>
    </recommendedName>
</protein>
<gene>
    <name evidence="2" type="ORF">LCGC14_1912480</name>
</gene>
<dbReference type="InterPro" id="IPR016181">
    <property type="entry name" value="Acyl_CoA_acyltransferase"/>
</dbReference>
<proteinExistence type="predicted"/>
<comment type="caution">
    <text evidence="2">The sequence shown here is derived from an EMBL/GenBank/DDBJ whole genome shotgun (WGS) entry which is preliminary data.</text>
</comment>
<feature type="domain" description="BioF2-like acetyltransferase" evidence="1">
    <location>
        <begin position="176"/>
        <end position="321"/>
    </location>
</feature>
<evidence type="ECO:0000259" key="1">
    <source>
        <dbReference type="Pfam" id="PF13480"/>
    </source>
</evidence>
<dbReference type="EMBL" id="LAZR01020225">
    <property type="protein sequence ID" value="KKL89659.1"/>
    <property type="molecule type" value="Genomic_DNA"/>
</dbReference>
<evidence type="ECO:0000313" key="2">
    <source>
        <dbReference type="EMBL" id="KKL89659.1"/>
    </source>
</evidence>
<dbReference type="SUPFAM" id="SSF55729">
    <property type="entry name" value="Acyl-CoA N-acyltransferases (Nat)"/>
    <property type="match status" value="1"/>
</dbReference>
<dbReference type="InterPro" id="IPR038740">
    <property type="entry name" value="BioF2-like_GNAT_dom"/>
</dbReference>
<dbReference type="Gene3D" id="3.40.630.30">
    <property type="match status" value="1"/>
</dbReference>
<name>A0A0F9FT13_9ZZZZ</name>
<dbReference type="Pfam" id="PF13480">
    <property type="entry name" value="Acetyltransf_6"/>
    <property type="match status" value="1"/>
</dbReference>
<reference evidence="2" key="1">
    <citation type="journal article" date="2015" name="Nature">
        <title>Complex archaea that bridge the gap between prokaryotes and eukaryotes.</title>
        <authorList>
            <person name="Spang A."/>
            <person name="Saw J.H."/>
            <person name="Jorgensen S.L."/>
            <person name="Zaremba-Niedzwiedzka K."/>
            <person name="Martijn J."/>
            <person name="Lind A.E."/>
            <person name="van Eijk R."/>
            <person name="Schleper C."/>
            <person name="Guy L."/>
            <person name="Ettema T.J."/>
        </authorList>
    </citation>
    <scope>NUCLEOTIDE SEQUENCE</scope>
</reference>
<accession>A0A0F9FT13</accession>